<gene>
    <name evidence="5" type="ORF">AMTR_s00099p00051410</name>
</gene>
<dbReference type="GO" id="GO:0010468">
    <property type="term" value="P:regulation of gene expression"/>
    <property type="evidence" value="ECO:0000318"/>
    <property type="project" value="GO_Central"/>
</dbReference>
<dbReference type="OMA" id="CAREEMP"/>
<dbReference type="InterPro" id="IPR036612">
    <property type="entry name" value="KH_dom_type_1_sf"/>
</dbReference>
<organism evidence="5 6">
    <name type="scientific">Amborella trichopoda</name>
    <dbReference type="NCBI Taxonomy" id="13333"/>
    <lineage>
        <taxon>Eukaryota</taxon>
        <taxon>Viridiplantae</taxon>
        <taxon>Streptophyta</taxon>
        <taxon>Embryophyta</taxon>
        <taxon>Tracheophyta</taxon>
        <taxon>Spermatophyta</taxon>
        <taxon>Magnoliopsida</taxon>
        <taxon>Amborellales</taxon>
        <taxon>Amborellaceae</taxon>
        <taxon>Amborella</taxon>
    </lineage>
</organism>
<dbReference type="AlphaFoldDB" id="W1NRU0"/>
<name>W1NRU0_AMBTC</name>
<dbReference type="SUPFAM" id="SSF54791">
    <property type="entry name" value="Eukaryotic type KH-domain (KH-domain type I)"/>
    <property type="match status" value="2"/>
</dbReference>
<dbReference type="PROSITE" id="PS50084">
    <property type="entry name" value="KH_TYPE_1"/>
    <property type="match status" value="2"/>
</dbReference>
<evidence type="ECO:0000259" key="4">
    <source>
        <dbReference type="SMART" id="SM00322"/>
    </source>
</evidence>
<dbReference type="Gramene" id="ERM99681">
    <property type="protein sequence ID" value="ERM99681"/>
    <property type="gene ID" value="AMTR_s00099p00051410"/>
</dbReference>
<feature type="region of interest" description="Disordered" evidence="3">
    <location>
        <begin position="1"/>
        <end position="55"/>
    </location>
</feature>
<dbReference type="CDD" id="cd00105">
    <property type="entry name" value="KH-I"/>
    <property type="match status" value="1"/>
</dbReference>
<evidence type="ECO:0000256" key="3">
    <source>
        <dbReference type="SAM" id="MobiDB-lite"/>
    </source>
</evidence>
<reference evidence="6" key="1">
    <citation type="journal article" date="2013" name="Science">
        <title>The Amborella genome and the evolution of flowering plants.</title>
        <authorList>
            <consortium name="Amborella Genome Project"/>
        </authorList>
    </citation>
    <scope>NUCLEOTIDE SEQUENCE [LARGE SCALE GENOMIC DNA]</scope>
</reference>
<feature type="domain" description="K Homology" evidence="4">
    <location>
        <begin position="155"/>
        <end position="226"/>
    </location>
</feature>
<feature type="domain" description="K Homology" evidence="4">
    <location>
        <begin position="63"/>
        <end position="136"/>
    </location>
</feature>
<dbReference type="InterPro" id="IPR004087">
    <property type="entry name" value="KH_dom"/>
</dbReference>
<dbReference type="PANTHER" id="PTHR10288">
    <property type="entry name" value="KH DOMAIN CONTAINING RNA BINDING PROTEIN"/>
    <property type="match status" value="1"/>
</dbReference>
<protein>
    <recommendedName>
        <fullName evidence="4">K Homology domain-containing protein</fullName>
    </recommendedName>
</protein>
<keyword evidence="1" id="KW-0677">Repeat</keyword>
<keyword evidence="2" id="KW-0694">RNA-binding</keyword>
<dbReference type="Gene3D" id="3.30.1370.10">
    <property type="entry name" value="K Homology domain, type 1"/>
    <property type="match status" value="2"/>
</dbReference>
<dbReference type="Proteomes" id="UP000017836">
    <property type="component" value="Unassembled WGS sequence"/>
</dbReference>
<feature type="compositionally biased region" description="Polar residues" evidence="3">
    <location>
        <begin position="1"/>
        <end position="14"/>
    </location>
</feature>
<proteinExistence type="predicted"/>
<dbReference type="GO" id="GO:0005737">
    <property type="term" value="C:cytoplasm"/>
    <property type="evidence" value="ECO:0000318"/>
    <property type="project" value="GO_Central"/>
</dbReference>
<evidence type="ECO:0000256" key="2">
    <source>
        <dbReference type="PROSITE-ProRule" id="PRU00117"/>
    </source>
</evidence>
<evidence type="ECO:0000256" key="1">
    <source>
        <dbReference type="ARBA" id="ARBA00022737"/>
    </source>
</evidence>
<evidence type="ECO:0000313" key="6">
    <source>
        <dbReference type="Proteomes" id="UP000017836"/>
    </source>
</evidence>
<dbReference type="Pfam" id="PF00013">
    <property type="entry name" value="KH_1"/>
    <property type="match status" value="2"/>
</dbReference>
<dbReference type="InterPro" id="IPR004088">
    <property type="entry name" value="KH_dom_type_1"/>
</dbReference>
<dbReference type="EMBL" id="KI394994">
    <property type="protein sequence ID" value="ERM99681.1"/>
    <property type="molecule type" value="Genomic_DNA"/>
</dbReference>
<dbReference type="STRING" id="13333.W1NRU0"/>
<accession>W1NRU0</accession>
<dbReference type="SMART" id="SM00322">
    <property type="entry name" value="KH"/>
    <property type="match status" value="2"/>
</dbReference>
<dbReference type="HOGENOM" id="CLU_1079040_0_0_1"/>
<feature type="compositionally biased region" description="Basic and acidic residues" evidence="3">
    <location>
        <begin position="15"/>
        <end position="24"/>
    </location>
</feature>
<dbReference type="eggNOG" id="KOG1676">
    <property type="taxonomic scope" value="Eukaryota"/>
</dbReference>
<evidence type="ECO:0000313" key="5">
    <source>
        <dbReference type="EMBL" id="ERM99681.1"/>
    </source>
</evidence>
<dbReference type="GO" id="GO:0003729">
    <property type="term" value="F:mRNA binding"/>
    <property type="evidence" value="ECO:0000318"/>
    <property type="project" value="GO_Central"/>
</dbReference>
<sequence length="258" mass="27884">MSSMSRWCESNLQEHGSEVHKSEELPSENSEPAPVETPQQLSTGIPPQADIPPVQEQPKLDLQPISRKVEVPNGKVGVLIGKAGDTIRYLQYNSGAKIQIARDADADPHASTRPVELIGTLENINKAEQLIKDVIAEADAGGSPALVAGGFGTAQSGGEQVRIQVGLIIGKGGETIKNPQTRSGARIQLIPQHLPEGDVSKERTVHVTGNKKQIETAQEMIKEVMNQVCEGAWPIYLLSDVVIIQTLLVPYSRLIWTV</sequence>
<keyword evidence="6" id="KW-1185">Reference proteome</keyword>